<dbReference type="Gene3D" id="3.30.300.20">
    <property type="match status" value="2"/>
</dbReference>
<dbReference type="Pfam" id="PF08529">
    <property type="entry name" value="NusA_N"/>
    <property type="match status" value="1"/>
</dbReference>
<evidence type="ECO:0000313" key="8">
    <source>
        <dbReference type="EMBL" id="SVA88900.1"/>
    </source>
</evidence>
<dbReference type="PANTHER" id="PTHR22648">
    <property type="entry name" value="TRANSCRIPTION TERMINATION FACTOR NUSA"/>
    <property type="match status" value="1"/>
</dbReference>
<dbReference type="NCBIfam" id="TIGR01953">
    <property type="entry name" value="NusA"/>
    <property type="match status" value="1"/>
</dbReference>
<evidence type="ECO:0000256" key="6">
    <source>
        <dbReference type="ARBA" id="ARBA00023163"/>
    </source>
</evidence>
<keyword evidence="3" id="KW-0889">Transcription antitermination</keyword>
<reference evidence="8" key="1">
    <citation type="submission" date="2018-05" db="EMBL/GenBank/DDBJ databases">
        <authorList>
            <person name="Lanie J.A."/>
            <person name="Ng W.-L."/>
            <person name="Kazmierczak K.M."/>
            <person name="Andrzejewski T.M."/>
            <person name="Davidsen T.M."/>
            <person name="Wayne K.J."/>
            <person name="Tettelin H."/>
            <person name="Glass J.I."/>
            <person name="Rusch D."/>
            <person name="Podicherti R."/>
            <person name="Tsui H.-C.T."/>
            <person name="Winkler M.E."/>
        </authorList>
    </citation>
    <scope>NUCLEOTIDE SEQUENCE</scope>
</reference>
<dbReference type="SMART" id="SM00322">
    <property type="entry name" value="KH"/>
    <property type="match status" value="1"/>
</dbReference>
<dbReference type="EMBL" id="UINC01021410">
    <property type="protein sequence ID" value="SVA88900.1"/>
    <property type="molecule type" value="Genomic_DNA"/>
</dbReference>
<dbReference type="InterPro" id="IPR025249">
    <property type="entry name" value="TF_NusA_KH_1st"/>
</dbReference>
<dbReference type="GO" id="GO:0003700">
    <property type="term" value="F:DNA-binding transcription factor activity"/>
    <property type="evidence" value="ECO:0007669"/>
    <property type="project" value="InterPro"/>
</dbReference>
<dbReference type="Pfam" id="PF00575">
    <property type="entry name" value="S1"/>
    <property type="match status" value="1"/>
</dbReference>
<proteinExistence type="inferred from homology"/>
<dbReference type="InterPro" id="IPR004087">
    <property type="entry name" value="KH_dom"/>
</dbReference>
<dbReference type="InterPro" id="IPR015946">
    <property type="entry name" value="KH_dom-like_a/b"/>
</dbReference>
<evidence type="ECO:0000256" key="3">
    <source>
        <dbReference type="ARBA" id="ARBA00022814"/>
    </source>
</evidence>
<evidence type="ECO:0000256" key="2">
    <source>
        <dbReference type="ARBA" id="ARBA00022490"/>
    </source>
</evidence>
<dbReference type="Pfam" id="PF14520">
    <property type="entry name" value="HHH_5"/>
    <property type="match status" value="1"/>
</dbReference>
<dbReference type="SUPFAM" id="SSF50249">
    <property type="entry name" value="Nucleic acid-binding proteins"/>
    <property type="match status" value="1"/>
</dbReference>
<dbReference type="GO" id="GO:0006353">
    <property type="term" value="P:DNA-templated transcription termination"/>
    <property type="evidence" value="ECO:0007669"/>
    <property type="project" value="UniProtKB-KW"/>
</dbReference>
<dbReference type="InterPro" id="IPR012340">
    <property type="entry name" value="NA-bd_OB-fold"/>
</dbReference>
<organism evidence="8">
    <name type="scientific">marine metagenome</name>
    <dbReference type="NCBI Taxonomy" id="408172"/>
    <lineage>
        <taxon>unclassified sequences</taxon>
        <taxon>metagenomes</taxon>
        <taxon>ecological metagenomes</taxon>
    </lineage>
</organism>
<dbReference type="HAMAP" id="MF_00945_B">
    <property type="entry name" value="NusA_B"/>
    <property type="match status" value="1"/>
</dbReference>
<dbReference type="InterPro" id="IPR058582">
    <property type="entry name" value="KH_NusA_2nd"/>
</dbReference>
<sequence length="498" mass="55615">MGNDEILMMAEVLSREKGLDETSVFEAIEAALATATRKQNREDIEVRVAIDRKTGDYEAFRQWEIVEDDDMIETPARQMTLAGSEIVYPDQEHEIGGVVEEPIERVANFGRIEAQAAKQVINQKVREAERARIYEEFKERQGDMVQGVVKRVGNREAIVDIEGVEAALPRSAWIDREALRSGDRIKAILTEVRSDSRGPQLVLDRKIPELVVQLFQLEVPEVGQGIIDVLGAARDPGSRAKIAVRSNDPRIDPVGACVGIRGSRVQSVSNAINLERIDIITWSENPAEFVIKALQPADVDSIIIDEESQSMDVVVDESQLSLAIGRGGQNVRLASELTGWTLNIMTDEAAAEKGELEAQANRERLMEQLDIDAEVAEVLVEEGFTTLDEVAYVPAQELLQVEEFDENLVEELRKRARETLLVREIAEQERLSPEDDLLAMEGMDEETARLFSSRGIRSMEELAEQATDELVELTGIDEERAGQLIMTARAPWFAEAQQ</sequence>
<dbReference type="GO" id="GO:0000166">
    <property type="term" value="F:nucleotide binding"/>
    <property type="evidence" value="ECO:0007669"/>
    <property type="project" value="InterPro"/>
</dbReference>
<dbReference type="GO" id="GO:0005829">
    <property type="term" value="C:cytosol"/>
    <property type="evidence" value="ECO:0007669"/>
    <property type="project" value="TreeGrafter"/>
</dbReference>
<evidence type="ECO:0000256" key="1">
    <source>
        <dbReference type="ARBA" id="ARBA00022472"/>
    </source>
</evidence>
<evidence type="ECO:0000256" key="4">
    <source>
        <dbReference type="ARBA" id="ARBA00022884"/>
    </source>
</evidence>
<dbReference type="InterPro" id="IPR030842">
    <property type="entry name" value="TF_NusA_bacterial"/>
</dbReference>
<dbReference type="InterPro" id="IPR036555">
    <property type="entry name" value="NusA_N_sf"/>
</dbReference>
<dbReference type="Gene3D" id="3.30.1480.10">
    <property type="entry name" value="NusA, N-terminal domain"/>
    <property type="match status" value="1"/>
</dbReference>
<dbReference type="NCBIfam" id="TIGR01954">
    <property type="entry name" value="nusA_Cterm_rpt"/>
    <property type="match status" value="2"/>
</dbReference>
<dbReference type="CDD" id="cd22529">
    <property type="entry name" value="KH-II_NusA_rpt2"/>
    <property type="match status" value="1"/>
</dbReference>
<protein>
    <recommendedName>
        <fullName evidence="7">S1 motif domain-containing protein</fullName>
    </recommendedName>
</protein>
<dbReference type="Pfam" id="PF26594">
    <property type="entry name" value="KH_NusA_2nd"/>
    <property type="match status" value="1"/>
</dbReference>
<dbReference type="PANTHER" id="PTHR22648:SF0">
    <property type="entry name" value="TRANSCRIPTION TERMINATION_ANTITERMINATION PROTEIN NUSA"/>
    <property type="match status" value="1"/>
</dbReference>
<dbReference type="AlphaFoldDB" id="A0A381ZI23"/>
<dbReference type="CDD" id="cd04455">
    <property type="entry name" value="S1_NusA"/>
    <property type="match status" value="1"/>
</dbReference>
<dbReference type="FunFam" id="3.30.300.20:FF:000002">
    <property type="entry name" value="Transcription termination/antitermination protein NusA"/>
    <property type="match status" value="1"/>
</dbReference>
<evidence type="ECO:0000259" key="7">
    <source>
        <dbReference type="PROSITE" id="PS50126"/>
    </source>
</evidence>
<keyword evidence="4" id="KW-0694">RNA-binding</keyword>
<dbReference type="InterPro" id="IPR010995">
    <property type="entry name" value="DNA_repair_Rad51/TF_NusA_a-hlx"/>
</dbReference>
<dbReference type="GO" id="GO:0003723">
    <property type="term" value="F:RNA binding"/>
    <property type="evidence" value="ECO:0007669"/>
    <property type="project" value="UniProtKB-KW"/>
</dbReference>
<name>A0A381ZI23_9ZZZZ</name>
<keyword evidence="2" id="KW-0963">Cytoplasm</keyword>
<dbReference type="InterPro" id="IPR013735">
    <property type="entry name" value="TF_NusA_N"/>
</dbReference>
<keyword evidence="1" id="KW-0806">Transcription termination</keyword>
<dbReference type="InterPro" id="IPR010214">
    <property type="entry name" value="Tscrpt_termin_fac_NusA_C_rpt"/>
</dbReference>
<dbReference type="CDD" id="cd02134">
    <property type="entry name" value="KH-II_NusA_rpt1"/>
    <property type="match status" value="1"/>
</dbReference>
<feature type="domain" description="S1 motif" evidence="7">
    <location>
        <begin position="142"/>
        <end position="206"/>
    </location>
</feature>
<dbReference type="InterPro" id="IPR009019">
    <property type="entry name" value="KH_sf_prok-type"/>
</dbReference>
<dbReference type="PROSITE" id="PS50084">
    <property type="entry name" value="KH_TYPE_1"/>
    <property type="match status" value="1"/>
</dbReference>
<dbReference type="InterPro" id="IPR010213">
    <property type="entry name" value="TF_NusA"/>
</dbReference>
<dbReference type="Pfam" id="PF13184">
    <property type="entry name" value="KH_NusA_1st"/>
    <property type="match status" value="1"/>
</dbReference>
<dbReference type="PROSITE" id="PS50126">
    <property type="entry name" value="S1"/>
    <property type="match status" value="1"/>
</dbReference>
<dbReference type="Gene3D" id="2.40.50.140">
    <property type="entry name" value="Nucleic acid-binding proteins"/>
    <property type="match status" value="1"/>
</dbReference>
<dbReference type="SUPFAM" id="SSF47794">
    <property type="entry name" value="Rad51 N-terminal domain-like"/>
    <property type="match status" value="2"/>
</dbReference>
<dbReference type="SUPFAM" id="SSF69705">
    <property type="entry name" value="Transcription factor NusA, N-terminal domain"/>
    <property type="match status" value="1"/>
</dbReference>
<dbReference type="InterPro" id="IPR003029">
    <property type="entry name" value="S1_domain"/>
</dbReference>
<dbReference type="SMART" id="SM00316">
    <property type="entry name" value="S1"/>
    <property type="match status" value="1"/>
</dbReference>
<accession>A0A381ZI23</accession>
<dbReference type="Gene3D" id="1.10.150.20">
    <property type="entry name" value="5' to 3' exonuclease, C-terminal subdomain"/>
    <property type="match status" value="2"/>
</dbReference>
<dbReference type="GO" id="GO:0031564">
    <property type="term" value="P:transcription antitermination"/>
    <property type="evidence" value="ECO:0007669"/>
    <property type="project" value="UniProtKB-KW"/>
</dbReference>
<keyword evidence="6" id="KW-0804">Transcription</keyword>
<gene>
    <name evidence="8" type="ORF">METZ01_LOCUS141754</name>
</gene>
<dbReference type="SUPFAM" id="SSF54814">
    <property type="entry name" value="Prokaryotic type KH domain (KH-domain type II)"/>
    <property type="match status" value="2"/>
</dbReference>
<dbReference type="FunFam" id="3.30.300.20:FF:000005">
    <property type="entry name" value="Transcription termination/antitermination protein NusA"/>
    <property type="match status" value="1"/>
</dbReference>
<evidence type="ECO:0000256" key="5">
    <source>
        <dbReference type="ARBA" id="ARBA00023015"/>
    </source>
</evidence>
<keyword evidence="5" id="KW-0805">Transcription regulation</keyword>